<reference evidence="3" key="1">
    <citation type="submission" date="2019-06" db="EMBL/GenBank/DDBJ databases">
        <title>The complete genome of Emcibacter congregatus ZYLT.</title>
        <authorList>
            <person name="Zhao Z."/>
        </authorList>
    </citation>
    <scope>NUCLEOTIDE SEQUENCE [LARGE SCALE GENOMIC DNA]</scope>
    <source>
        <strain evidence="3">MCCC 1A06723</strain>
    </source>
</reference>
<dbReference type="GO" id="GO:0016702">
    <property type="term" value="F:oxidoreductase activity, acting on single donors with incorporation of molecular oxygen, incorporation of two atoms of oxygen"/>
    <property type="evidence" value="ECO:0007669"/>
    <property type="project" value="UniProtKB-ARBA"/>
</dbReference>
<dbReference type="SUPFAM" id="SSF53213">
    <property type="entry name" value="LigB-like"/>
    <property type="match status" value="1"/>
</dbReference>
<protein>
    <submittedName>
        <fullName evidence="2">Protocatechuate 3,4-dioxygenase</fullName>
    </submittedName>
</protein>
<dbReference type="Proteomes" id="UP000319148">
    <property type="component" value="Unassembled WGS sequence"/>
</dbReference>
<sequence>MAKIVGGITTSHIPAIGKAIAEKDFESHYWKAFFDSYPPVREWLDEVKPDVAVVIYNDHGLNFFLNAMPTFAIGAAQEYRNEDEGWGIPEIPPFPGDPKLSWHIIESLMAEEFDLTTCQEMKVDHGFTVPMQLMWPERRSPEVRTIPVCVNTVQHPVPSPKRCYDMGKAMGRAIRSYGEDVKVVIIGTGGLSHQLEGERAGFLNQEFDEYCMEKIVEDPVALLDYSIPDLVRLAGSQGVELVLWLMMRGALSDKVNLLHKKYTIPISNTAAGLLLLENLD</sequence>
<dbReference type="Gene3D" id="3.40.830.10">
    <property type="entry name" value="LigB-like"/>
    <property type="match status" value="1"/>
</dbReference>
<evidence type="ECO:0000259" key="1">
    <source>
        <dbReference type="Pfam" id="PF02900"/>
    </source>
</evidence>
<name>A0A501PAR2_9PROT</name>
<proteinExistence type="predicted"/>
<feature type="domain" description="Extradiol ring-cleavage dioxygenase class III enzyme subunit B" evidence="1">
    <location>
        <begin position="8"/>
        <end position="263"/>
    </location>
</feature>
<accession>A0A501PAR2</accession>
<keyword evidence="2" id="KW-0223">Dioxygenase</keyword>
<dbReference type="AlphaFoldDB" id="A0A501PAR2"/>
<dbReference type="OrthoDB" id="8673673at2"/>
<dbReference type="EMBL" id="VFIY01000018">
    <property type="protein sequence ID" value="TPD57450.1"/>
    <property type="molecule type" value="Genomic_DNA"/>
</dbReference>
<dbReference type="NCBIfam" id="NF009902">
    <property type="entry name" value="PRK13365.1"/>
    <property type="match status" value="1"/>
</dbReference>
<evidence type="ECO:0000313" key="3">
    <source>
        <dbReference type="Proteomes" id="UP000319148"/>
    </source>
</evidence>
<dbReference type="NCBIfam" id="NF009903">
    <property type="entry name" value="PRK13366.1"/>
    <property type="match status" value="1"/>
</dbReference>
<keyword evidence="2" id="KW-0560">Oxidoreductase</keyword>
<comment type="caution">
    <text evidence="2">The sequence shown here is derived from an EMBL/GenBank/DDBJ whole genome shotgun (WGS) entry which is preliminary data.</text>
</comment>
<dbReference type="NCBIfam" id="NF009901">
    <property type="entry name" value="PRK13364.1"/>
    <property type="match status" value="1"/>
</dbReference>
<dbReference type="Pfam" id="PF02900">
    <property type="entry name" value="LigB"/>
    <property type="match status" value="1"/>
</dbReference>
<dbReference type="RefSeq" id="WP_139941765.1">
    <property type="nucleotide sequence ID" value="NZ_JBHSYP010000005.1"/>
</dbReference>
<organism evidence="2 3">
    <name type="scientific">Emcibacter nanhaiensis</name>
    <dbReference type="NCBI Taxonomy" id="1505037"/>
    <lineage>
        <taxon>Bacteria</taxon>
        <taxon>Pseudomonadati</taxon>
        <taxon>Pseudomonadota</taxon>
        <taxon>Alphaproteobacteria</taxon>
        <taxon>Emcibacterales</taxon>
        <taxon>Emcibacteraceae</taxon>
        <taxon>Emcibacter</taxon>
    </lineage>
</organism>
<keyword evidence="3" id="KW-1185">Reference proteome</keyword>
<dbReference type="GO" id="GO:0008198">
    <property type="term" value="F:ferrous iron binding"/>
    <property type="evidence" value="ECO:0007669"/>
    <property type="project" value="InterPro"/>
</dbReference>
<dbReference type="InterPro" id="IPR004183">
    <property type="entry name" value="Xdiol_dOase_suB"/>
</dbReference>
<gene>
    <name evidence="2" type="ORF">FIV46_15120</name>
</gene>
<evidence type="ECO:0000313" key="2">
    <source>
        <dbReference type="EMBL" id="TPD57450.1"/>
    </source>
</evidence>